<sequence>MPSPSSPLPDETTKEKNKTLEVHVAACPPKTLHRVLIPKMIYVLKKFLLVHDRPTLLNAVESVLPFLPPPTKNFYSNALHYLTHLRLTSIDKLRMDSQTSKSLPDLLTDLLLFGPDHLINPTRLSYSLCPHITPSYAFTLFNAIYSKSEALNCANTHNRNSRIYTFKYPPVSTSPSAVLKIATDLKSEIDKYLRKPHYVHFDGRILRISWSSTYNQMMGGFSGHLTSDFRYIENPSASESNYARYCVFTAELLGGEQIWSKGGGGIKSEEMFYLKSVQNVLKGEGPIEVIKNLSGSKTKAKIDFEGEEEEKGEDNVQTVTSGEHKIVSTLKGRGVIVSEASKKEMLMTKSAKAVALSDVKQQTIKWSGHAFPGNLGKENDKKVIGKAKKIKFKCTVVMRGSNVREGLRKVVELGAGKLKRKIKENAGERIVIDKLGDV</sequence>
<proteinExistence type="predicted"/>
<dbReference type="OrthoDB" id="10370482at2759"/>
<organism evidence="1 2">
    <name type="scientific">Triparma laevis f. longispina</name>
    <dbReference type="NCBI Taxonomy" id="1714387"/>
    <lineage>
        <taxon>Eukaryota</taxon>
        <taxon>Sar</taxon>
        <taxon>Stramenopiles</taxon>
        <taxon>Ochrophyta</taxon>
        <taxon>Bolidophyceae</taxon>
        <taxon>Parmales</taxon>
        <taxon>Triparmaceae</taxon>
        <taxon>Triparma</taxon>
    </lineage>
</organism>
<dbReference type="AlphaFoldDB" id="A0A9W7KZE4"/>
<evidence type="ECO:0000313" key="1">
    <source>
        <dbReference type="EMBL" id="GMI16984.1"/>
    </source>
</evidence>
<gene>
    <name evidence="1" type="ORF">TrLO_g4956</name>
</gene>
<dbReference type="EMBL" id="BRXW01000272">
    <property type="protein sequence ID" value="GMI16984.1"/>
    <property type="molecule type" value="Genomic_DNA"/>
</dbReference>
<name>A0A9W7KZE4_9STRA</name>
<reference evidence="2" key="1">
    <citation type="journal article" date="2023" name="Commun. Biol.">
        <title>Genome analysis of Parmales, the sister group of diatoms, reveals the evolutionary specialization of diatoms from phago-mixotrophs to photoautotrophs.</title>
        <authorList>
            <person name="Ban H."/>
            <person name="Sato S."/>
            <person name="Yoshikawa S."/>
            <person name="Yamada K."/>
            <person name="Nakamura Y."/>
            <person name="Ichinomiya M."/>
            <person name="Sato N."/>
            <person name="Blanc-Mathieu R."/>
            <person name="Endo H."/>
            <person name="Kuwata A."/>
            <person name="Ogata H."/>
        </authorList>
    </citation>
    <scope>NUCLEOTIDE SEQUENCE [LARGE SCALE GENOMIC DNA]</scope>
    <source>
        <strain evidence="2">NIES 3700</strain>
    </source>
</reference>
<protein>
    <submittedName>
        <fullName evidence="1">Uncharacterized protein</fullName>
    </submittedName>
</protein>
<accession>A0A9W7KZE4</accession>
<comment type="caution">
    <text evidence="1">The sequence shown here is derived from an EMBL/GenBank/DDBJ whole genome shotgun (WGS) entry which is preliminary data.</text>
</comment>
<evidence type="ECO:0000313" key="2">
    <source>
        <dbReference type="Proteomes" id="UP001165122"/>
    </source>
</evidence>
<keyword evidence="2" id="KW-1185">Reference proteome</keyword>
<dbReference type="Proteomes" id="UP001165122">
    <property type="component" value="Unassembled WGS sequence"/>
</dbReference>